<sequence>MGNPDEASASSGSSPATVGAPAADAARRDPLQPLRPEVFHISGTRLSSEPGERPALQLPSTPPPPQNAAARQASLENGSLATESSFTDRTSSDSTSVQETARPREETSTGGGGSHDALRTPASADDESRRAAHGLWSHDLFSVFASFFSIFGLFSVTRFSLLVHIYKACFVLQFFVLSAVFGVPFLYLQMSLGQYLGSGILDMWYISPAFKGVGLALMMVYMVCGVYLAVPVSWLFFYFRDSFIKARDAYRWSICQARFASGGCYKNNSSSPEFLGWTTASYFHGRVLDRRAAPQASGIGDLKFELAFNLGVVWLLVFIALSRGLKSFGKILAILGILSMCLLVFITIRMTEQWGGGITELFRADWKGVLSDTNSWVVAAREVFITWGLFGALALHVNSRNKFSSNITRNMICVTVLVCTVLVLVAMLFASVAHLLRTHGMILVSSSFEEESTVRFLQSVNGSWPPMDQSVPVNLLAGVLLQGPRKHNLLSGYQVARFAVEVFPAALSAEGGRSISPFWPICFFVMLASLGLGHLICIWNCIVDAVVYIRPKFFTKWRTIVTFITCTVGFLLGLFFATDATLHLMLFLDVWLGSLWWIVALYFIMLIVVLFIQGKPFGTDKLVKMIVQKERSKSLYLPLLTFHWNVLLPIAFLMLSIAFMRSGHLAMFSPESLSLFYHYWSPWVGSFCVLLQTLPLLGVALVAVVEGLKIVVFSKNQAQMHERIESWCCPTFITTSPATETPPAAPEPSQGVSNIAFEEDVPPKYSPPPSYSTATARMILKELHKCQQQPTPTSSSRSSLMNRERVDKIRLSFSDLQFNLTSRSPPREDSSDA</sequence>
<accession>A0ACB8CA95</accession>
<reference evidence="1" key="1">
    <citation type="submission" date="2020-05" db="EMBL/GenBank/DDBJ databases">
        <title>Large-scale comparative analyses of tick genomes elucidate their genetic diversity and vector capacities.</title>
        <authorList>
            <person name="Jia N."/>
            <person name="Wang J."/>
            <person name="Shi W."/>
            <person name="Du L."/>
            <person name="Sun Y."/>
            <person name="Zhan W."/>
            <person name="Jiang J."/>
            <person name="Wang Q."/>
            <person name="Zhang B."/>
            <person name="Ji P."/>
            <person name="Sakyi L.B."/>
            <person name="Cui X."/>
            <person name="Yuan T."/>
            <person name="Jiang B."/>
            <person name="Yang W."/>
            <person name="Lam T.T.-Y."/>
            <person name="Chang Q."/>
            <person name="Ding S."/>
            <person name="Wang X."/>
            <person name="Zhu J."/>
            <person name="Ruan X."/>
            <person name="Zhao L."/>
            <person name="Wei J."/>
            <person name="Que T."/>
            <person name="Du C."/>
            <person name="Cheng J."/>
            <person name="Dai P."/>
            <person name="Han X."/>
            <person name="Huang E."/>
            <person name="Gao Y."/>
            <person name="Liu J."/>
            <person name="Shao H."/>
            <person name="Ye R."/>
            <person name="Li L."/>
            <person name="Wei W."/>
            <person name="Wang X."/>
            <person name="Wang C."/>
            <person name="Yang T."/>
            <person name="Huo Q."/>
            <person name="Li W."/>
            <person name="Guo W."/>
            <person name="Chen H."/>
            <person name="Zhou L."/>
            <person name="Ni X."/>
            <person name="Tian J."/>
            <person name="Zhou Y."/>
            <person name="Sheng Y."/>
            <person name="Liu T."/>
            <person name="Pan Y."/>
            <person name="Xia L."/>
            <person name="Li J."/>
            <person name="Zhao F."/>
            <person name="Cao W."/>
        </authorList>
    </citation>
    <scope>NUCLEOTIDE SEQUENCE</scope>
    <source>
        <strain evidence="1">Dsil-2018</strain>
    </source>
</reference>
<protein>
    <submittedName>
        <fullName evidence="1">Uncharacterized protein</fullName>
    </submittedName>
</protein>
<proteinExistence type="predicted"/>
<dbReference type="Proteomes" id="UP000821865">
    <property type="component" value="Chromosome 8"/>
</dbReference>
<dbReference type="EMBL" id="CM023477">
    <property type="protein sequence ID" value="KAH7937818.1"/>
    <property type="molecule type" value="Genomic_DNA"/>
</dbReference>
<gene>
    <name evidence="1" type="ORF">HPB49_016345</name>
</gene>
<comment type="caution">
    <text evidence="1">The sequence shown here is derived from an EMBL/GenBank/DDBJ whole genome shotgun (WGS) entry which is preliminary data.</text>
</comment>
<name>A0ACB8CA95_DERSI</name>
<keyword evidence="2" id="KW-1185">Reference proteome</keyword>
<evidence type="ECO:0000313" key="2">
    <source>
        <dbReference type="Proteomes" id="UP000821865"/>
    </source>
</evidence>
<evidence type="ECO:0000313" key="1">
    <source>
        <dbReference type="EMBL" id="KAH7937818.1"/>
    </source>
</evidence>
<organism evidence="1 2">
    <name type="scientific">Dermacentor silvarum</name>
    <name type="common">Tick</name>
    <dbReference type="NCBI Taxonomy" id="543639"/>
    <lineage>
        <taxon>Eukaryota</taxon>
        <taxon>Metazoa</taxon>
        <taxon>Ecdysozoa</taxon>
        <taxon>Arthropoda</taxon>
        <taxon>Chelicerata</taxon>
        <taxon>Arachnida</taxon>
        <taxon>Acari</taxon>
        <taxon>Parasitiformes</taxon>
        <taxon>Ixodida</taxon>
        <taxon>Ixodoidea</taxon>
        <taxon>Ixodidae</taxon>
        <taxon>Rhipicephalinae</taxon>
        <taxon>Dermacentor</taxon>
    </lineage>
</organism>